<dbReference type="SUPFAM" id="SSF53933">
    <property type="entry name" value="Microbial ribonucleases"/>
    <property type="match status" value="1"/>
</dbReference>
<keyword evidence="1" id="KW-0540">Nuclease</keyword>
<dbReference type="OrthoDB" id="4998592at2759"/>
<dbReference type="GO" id="GO:0016787">
    <property type="term" value="F:hydrolase activity"/>
    <property type="evidence" value="ECO:0007669"/>
    <property type="project" value="UniProtKB-KW"/>
</dbReference>
<dbReference type="Proteomes" id="UP000215289">
    <property type="component" value="Unassembled WGS sequence"/>
</dbReference>
<dbReference type="GO" id="GO:0003723">
    <property type="term" value="F:RNA binding"/>
    <property type="evidence" value="ECO:0007669"/>
    <property type="project" value="InterPro"/>
</dbReference>
<keyword evidence="5" id="KW-1185">Reference proteome</keyword>
<dbReference type="InterPro" id="IPR004025">
    <property type="entry name" value="Fun_ribotoxin"/>
</dbReference>
<dbReference type="GO" id="GO:0017148">
    <property type="term" value="P:negative regulation of translation"/>
    <property type="evidence" value="ECO:0007669"/>
    <property type="project" value="InterPro"/>
</dbReference>
<dbReference type="AlphaFoldDB" id="A0A3R7LV69"/>
<keyword evidence="3" id="KW-0472">Membrane</keyword>
<evidence type="ECO:0000313" key="4">
    <source>
        <dbReference type="EMBL" id="RLL94447.1"/>
    </source>
</evidence>
<dbReference type="InterPro" id="IPR016191">
    <property type="entry name" value="Ribonuclease/ribotoxin"/>
</dbReference>
<proteinExistence type="predicted"/>
<keyword evidence="3" id="KW-0812">Transmembrane</keyword>
<organism evidence="4 5">
    <name type="scientific">Aspergillus turcosus</name>
    <dbReference type="NCBI Taxonomy" id="1245748"/>
    <lineage>
        <taxon>Eukaryota</taxon>
        <taxon>Fungi</taxon>
        <taxon>Dikarya</taxon>
        <taxon>Ascomycota</taxon>
        <taxon>Pezizomycotina</taxon>
        <taxon>Eurotiomycetes</taxon>
        <taxon>Eurotiomycetidae</taxon>
        <taxon>Eurotiales</taxon>
        <taxon>Aspergillaceae</taxon>
        <taxon>Aspergillus</taxon>
        <taxon>Aspergillus subgen. Fumigati</taxon>
    </lineage>
</organism>
<keyword evidence="3" id="KW-1133">Transmembrane helix</keyword>
<comment type="caution">
    <text evidence="4">The sequence shown here is derived from an EMBL/GenBank/DDBJ whole genome shotgun (WGS) entry which is preliminary data.</text>
</comment>
<gene>
    <name evidence="4" type="ORF">CFD26_100462</name>
</gene>
<dbReference type="GO" id="GO:0004540">
    <property type="term" value="F:RNA nuclease activity"/>
    <property type="evidence" value="ECO:0007669"/>
    <property type="project" value="InterPro"/>
</dbReference>
<keyword evidence="2" id="KW-0378">Hydrolase</keyword>
<accession>A0A3R7LV69</accession>
<dbReference type="Gene3D" id="3.10.450.30">
    <property type="entry name" value="Microbial ribonucleases"/>
    <property type="match status" value="1"/>
</dbReference>
<evidence type="ECO:0000256" key="2">
    <source>
        <dbReference type="ARBA" id="ARBA00022801"/>
    </source>
</evidence>
<name>A0A3R7LV69_9EURO</name>
<dbReference type="EMBL" id="NIDN02000204">
    <property type="protein sequence ID" value="RLL94447.1"/>
    <property type="molecule type" value="Genomic_DNA"/>
</dbReference>
<evidence type="ECO:0000256" key="3">
    <source>
        <dbReference type="SAM" id="Phobius"/>
    </source>
</evidence>
<dbReference type="STRING" id="1245748.A0A3R7LV69"/>
<sequence length="234" mass="25709">MKLLNTSLVATRLKCIGTIVLTTSKIVAISNLFLLAAAVVAVLAAPSPLAPRCSCDLDMHQQTAESQAKQMGRQAACLQSSQSREQLSPRTALRQPTLVRSSYPHWFTNGYDGDGKLIKGRTPIKFGKSDCYRPPKHSQNGMGKNDHYLLEFPTFSNGHDYKFDSKKPKEDPGPAGSSIIIPTRCFAALWPISGESGRVETVFSFARFGRQSIQRIMPVIIEEQIAADISLTHC</sequence>
<reference evidence="4 5" key="1">
    <citation type="submission" date="2018-08" db="EMBL/GenBank/DDBJ databases">
        <title>Draft genome sequences of two Aspergillus turcosus clinical strains isolated from bronchoalveolar lavage fluid: one azole-susceptible and the other azole-resistant.</title>
        <authorList>
            <person name="Parent-Michaud M."/>
            <person name="Dufresne P.J."/>
            <person name="Fournier E."/>
            <person name="Martineau C."/>
            <person name="Moreira S."/>
            <person name="Perkins V."/>
            <person name="De Repentigny L."/>
            <person name="Dufresne S.F."/>
        </authorList>
    </citation>
    <scope>NUCLEOTIDE SEQUENCE [LARGE SCALE GENOMIC DNA]</scope>
    <source>
        <strain evidence="4">HMR AF 1038</strain>
    </source>
</reference>
<evidence type="ECO:0000313" key="5">
    <source>
        <dbReference type="Proteomes" id="UP000215289"/>
    </source>
</evidence>
<dbReference type="PRINTS" id="PR01704">
    <property type="entry name" value="FUNRIBOTOXIN"/>
</dbReference>
<protein>
    <submittedName>
        <fullName evidence="4">Uncharacterized protein</fullName>
    </submittedName>
</protein>
<evidence type="ECO:0000256" key="1">
    <source>
        <dbReference type="ARBA" id="ARBA00022722"/>
    </source>
</evidence>
<feature type="transmembrane region" description="Helical" evidence="3">
    <location>
        <begin position="26"/>
        <end position="45"/>
    </location>
</feature>